<dbReference type="EMBL" id="CAFBQS010000012">
    <property type="protein sequence ID" value="CAB5058998.1"/>
    <property type="molecule type" value="Genomic_DNA"/>
</dbReference>
<gene>
    <name evidence="1" type="ORF">UFOPK4366_00154</name>
</gene>
<protein>
    <submittedName>
        <fullName evidence="1">Unannotated protein</fullName>
    </submittedName>
</protein>
<reference evidence="1" key="1">
    <citation type="submission" date="2020-05" db="EMBL/GenBank/DDBJ databases">
        <authorList>
            <person name="Chiriac C."/>
            <person name="Salcher M."/>
            <person name="Ghai R."/>
            <person name="Kavagutti S V."/>
        </authorList>
    </citation>
    <scope>NUCLEOTIDE SEQUENCE</scope>
</reference>
<sequence length="71" mass="7779">MVSPLDAVVEVGTHAAAFAGVGIETKRLVTKTVERTNAIFFTRPKIGSPESREPKIWLRREFSDSGCMAQS</sequence>
<organism evidence="1">
    <name type="scientific">freshwater metagenome</name>
    <dbReference type="NCBI Taxonomy" id="449393"/>
    <lineage>
        <taxon>unclassified sequences</taxon>
        <taxon>metagenomes</taxon>
        <taxon>ecological metagenomes</taxon>
    </lineage>
</organism>
<name>A0A6J7U4B7_9ZZZZ</name>
<dbReference type="AlphaFoldDB" id="A0A6J7U4B7"/>
<evidence type="ECO:0000313" key="1">
    <source>
        <dbReference type="EMBL" id="CAB5058998.1"/>
    </source>
</evidence>
<accession>A0A6J7U4B7</accession>
<proteinExistence type="predicted"/>